<name>A0A4Y2WLU3_ARAVE</name>
<dbReference type="AlphaFoldDB" id="A0A4Y2WLU3"/>
<keyword evidence="2" id="KW-1185">Reference proteome</keyword>
<evidence type="ECO:0000313" key="1">
    <source>
        <dbReference type="EMBL" id="GBO37668.1"/>
    </source>
</evidence>
<sequence>MEKESQRESRIISVLLQNVKLFVDRRISKPIQIKTRLVESKGMLCDVRRYLLRCISSVTAPLACQSSRSSFVHKRFPQTTPLFAQSFCRSLHSSKIRAILTREKSTRLAVSEITGSSPFGFHNHARSQSIVFSLINRRIQRLLVVLTGGKFFQQ</sequence>
<evidence type="ECO:0000313" key="2">
    <source>
        <dbReference type="Proteomes" id="UP000499080"/>
    </source>
</evidence>
<proteinExistence type="predicted"/>
<gene>
    <name evidence="1" type="ORF">AVEN_171527_1</name>
</gene>
<protein>
    <submittedName>
        <fullName evidence="1">Uncharacterized protein</fullName>
    </submittedName>
</protein>
<reference evidence="1 2" key="1">
    <citation type="journal article" date="2019" name="Sci. Rep.">
        <title>Orb-weaving spider Araneus ventricosus genome elucidates the spidroin gene catalogue.</title>
        <authorList>
            <person name="Kono N."/>
            <person name="Nakamura H."/>
            <person name="Ohtoshi R."/>
            <person name="Moran D.A.P."/>
            <person name="Shinohara A."/>
            <person name="Yoshida Y."/>
            <person name="Fujiwara M."/>
            <person name="Mori M."/>
            <person name="Tomita M."/>
            <person name="Arakawa K."/>
        </authorList>
    </citation>
    <scope>NUCLEOTIDE SEQUENCE [LARGE SCALE GENOMIC DNA]</scope>
</reference>
<organism evidence="1 2">
    <name type="scientific">Araneus ventricosus</name>
    <name type="common">Orbweaver spider</name>
    <name type="synonym">Epeira ventricosa</name>
    <dbReference type="NCBI Taxonomy" id="182803"/>
    <lineage>
        <taxon>Eukaryota</taxon>
        <taxon>Metazoa</taxon>
        <taxon>Ecdysozoa</taxon>
        <taxon>Arthropoda</taxon>
        <taxon>Chelicerata</taxon>
        <taxon>Arachnida</taxon>
        <taxon>Araneae</taxon>
        <taxon>Araneomorphae</taxon>
        <taxon>Entelegynae</taxon>
        <taxon>Araneoidea</taxon>
        <taxon>Araneidae</taxon>
        <taxon>Araneus</taxon>
    </lineage>
</organism>
<dbReference type="EMBL" id="BGPR01062201">
    <property type="protein sequence ID" value="GBO37668.1"/>
    <property type="molecule type" value="Genomic_DNA"/>
</dbReference>
<accession>A0A4Y2WLU3</accession>
<comment type="caution">
    <text evidence="1">The sequence shown here is derived from an EMBL/GenBank/DDBJ whole genome shotgun (WGS) entry which is preliminary data.</text>
</comment>
<dbReference type="Proteomes" id="UP000499080">
    <property type="component" value="Unassembled WGS sequence"/>
</dbReference>